<dbReference type="PANTHER" id="PTHR11439">
    <property type="entry name" value="GAG-POL-RELATED RETROTRANSPOSON"/>
    <property type="match status" value="1"/>
</dbReference>
<protein>
    <submittedName>
        <fullName evidence="1">Putative mitochondrial protein</fullName>
    </submittedName>
</protein>
<evidence type="ECO:0000313" key="2">
    <source>
        <dbReference type="Proteomes" id="UP000288805"/>
    </source>
</evidence>
<dbReference type="CDD" id="cd09272">
    <property type="entry name" value="RNase_HI_RT_Ty1"/>
    <property type="match status" value="1"/>
</dbReference>
<dbReference type="EMBL" id="QGNW01001623">
    <property type="protein sequence ID" value="RVW34868.1"/>
    <property type="molecule type" value="Genomic_DNA"/>
</dbReference>
<proteinExistence type="predicted"/>
<accession>A0A438DHE4</accession>
<reference evidence="1 2" key="1">
    <citation type="journal article" date="2018" name="PLoS Genet.">
        <title>Population sequencing reveals clonal diversity and ancestral inbreeding in the grapevine cultivar Chardonnay.</title>
        <authorList>
            <person name="Roach M.J."/>
            <person name="Johnson D.L."/>
            <person name="Bohlmann J."/>
            <person name="van Vuuren H.J."/>
            <person name="Jones S.J."/>
            <person name="Pretorius I.S."/>
            <person name="Schmidt S.A."/>
            <person name="Borneman A.R."/>
        </authorList>
    </citation>
    <scope>NUCLEOTIDE SEQUENCE [LARGE SCALE GENOMIC DNA]</scope>
    <source>
        <strain evidence="2">cv. Chardonnay</strain>
        <tissue evidence="1">Leaf</tissue>
    </source>
</reference>
<name>A0A438DHE4_VITVI</name>
<evidence type="ECO:0000313" key="1">
    <source>
        <dbReference type="EMBL" id="RVW34868.1"/>
    </source>
</evidence>
<dbReference type="PANTHER" id="PTHR11439:SF455">
    <property type="entry name" value="RLK (RECEPTOR-LIKE PROTEIN KINASE) 8, PUTATIVE-RELATED"/>
    <property type="match status" value="1"/>
</dbReference>
<comment type="caution">
    <text evidence="1">The sequence shown here is derived from an EMBL/GenBank/DDBJ whole genome shotgun (WGS) entry which is preliminary data.</text>
</comment>
<dbReference type="AlphaFoldDB" id="A0A438DHE4"/>
<sequence length="129" mass="14271">MDTEYHALLNNNTWLLVPPPPHGNIIRSIGILIILIYVDDISGTRSSATQIHSFISRLSSVFALRDLGPIIYFLDIKASCPDDHPSTSGYCLFLGPNMVSWSSSKQKVVSRSSAESEYRTLAFLTAEIV</sequence>
<dbReference type="Proteomes" id="UP000288805">
    <property type="component" value="Unassembled WGS sequence"/>
</dbReference>
<gene>
    <name evidence="1" type="primary">AtMg00810_21</name>
    <name evidence="1" type="ORF">CK203_078076</name>
</gene>
<organism evidence="1 2">
    <name type="scientific">Vitis vinifera</name>
    <name type="common">Grape</name>
    <dbReference type="NCBI Taxonomy" id="29760"/>
    <lineage>
        <taxon>Eukaryota</taxon>
        <taxon>Viridiplantae</taxon>
        <taxon>Streptophyta</taxon>
        <taxon>Embryophyta</taxon>
        <taxon>Tracheophyta</taxon>
        <taxon>Spermatophyta</taxon>
        <taxon>Magnoliopsida</taxon>
        <taxon>eudicotyledons</taxon>
        <taxon>Gunneridae</taxon>
        <taxon>Pentapetalae</taxon>
        <taxon>rosids</taxon>
        <taxon>Vitales</taxon>
        <taxon>Vitaceae</taxon>
        <taxon>Viteae</taxon>
        <taxon>Vitis</taxon>
    </lineage>
</organism>